<keyword evidence="1" id="KW-0472">Membrane</keyword>
<accession>A0AAD4T6F1</accession>
<proteinExistence type="predicted"/>
<reference evidence="2" key="1">
    <citation type="submission" date="2022-04" db="EMBL/GenBank/DDBJ databases">
        <title>A functionally conserved STORR gene fusion in Papaver species that diverged 16.8 million years ago.</title>
        <authorList>
            <person name="Catania T."/>
        </authorList>
    </citation>
    <scope>NUCLEOTIDE SEQUENCE</scope>
    <source>
        <strain evidence="2">S-188037</strain>
    </source>
</reference>
<comment type="caution">
    <text evidence="2">The sequence shown here is derived from an EMBL/GenBank/DDBJ whole genome shotgun (WGS) entry which is preliminary data.</text>
</comment>
<evidence type="ECO:0000256" key="1">
    <source>
        <dbReference type="SAM" id="Phobius"/>
    </source>
</evidence>
<protein>
    <submittedName>
        <fullName evidence="2">Uncharacterized protein</fullName>
    </submittedName>
</protein>
<name>A0AAD4T6F1_9MAGN</name>
<keyword evidence="1" id="KW-1133">Transmembrane helix</keyword>
<dbReference type="EMBL" id="JAJJMB010005286">
    <property type="protein sequence ID" value="KAI3939904.1"/>
    <property type="molecule type" value="Genomic_DNA"/>
</dbReference>
<gene>
    <name evidence="2" type="ORF">MKW98_029680</name>
</gene>
<dbReference type="Proteomes" id="UP001202328">
    <property type="component" value="Unassembled WGS sequence"/>
</dbReference>
<feature type="transmembrane region" description="Helical" evidence="1">
    <location>
        <begin position="27"/>
        <end position="47"/>
    </location>
</feature>
<keyword evidence="3" id="KW-1185">Reference proteome</keyword>
<dbReference type="AlphaFoldDB" id="A0AAD4T6F1"/>
<evidence type="ECO:0000313" key="3">
    <source>
        <dbReference type="Proteomes" id="UP001202328"/>
    </source>
</evidence>
<organism evidence="2 3">
    <name type="scientific">Papaver atlanticum</name>
    <dbReference type="NCBI Taxonomy" id="357466"/>
    <lineage>
        <taxon>Eukaryota</taxon>
        <taxon>Viridiplantae</taxon>
        <taxon>Streptophyta</taxon>
        <taxon>Embryophyta</taxon>
        <taxon>Tracheophyta</taxon>
        <taxon>Spermatophyta</taxon>
        <taxon>Magnoliopsida</taxon>
        <taxon>Ranunculales</taxon>
        <taxon>Papaveraceae</taxon>
        <taxon>Papaveroideae</taxon>
        <taxon>Papaver</taxon>
    </lineage>
</organism>
<sequence>MATIMVAFGAALTLVVGHRFDWAPIPIVLFGCITVALFALLQLPLFVDMVRSTYWPRVFRKQSLRIMKPNNKKKKEN</sequence>
<evidence type="ECO:0000313" key="2">
    <source>
        <dbReference type="EMBL" id="KAI3939904.1"/>
    </source>
</evidence>
<keyword evidence="1" id="KW-0812">Transmembrane</keyword>